<proteinExistence type="predicted"/>
<dbReference type="AlphaFoldDB" id="A0A1Y3U161"/>
<evidence type="ECO:0000313" key="1">
    <source>
        <dbReference type="EMBL" id="OUN40938.1"/>
    </source>
</evidence>
<organism evidence="1 2">
    <name type="scientific">Anaerotignum lactatifermentans</name>
    <dbReference type="NCBI Taxonomy" id="160404"/>
    <lineage>
        <taxon>Bacteria</taxon>
        <taxon>Bacillati</taxon>
        <taxon>Bacillota</taxon>
        <taxon>Clostridia</taxon>
        <taxon>Lachnospirales</taxon>
        <taxon>Anaerotignaceae</taxon>
        <taxon>Anaerotignum</taxon>
    </lineage>
</organism>
<gene>
    <name evidence="1" type="ORF">B5G26_13360</name>
</gene>
<dbReference type="EMBL" id="NFHM01000026">
    <property type="protein sequence ID" value="OUN40938.1"/>
    <property type="molecule type" value="Genomic_DNA"/>
</dbReference>
<reference evidence="2" key="1">
    <citation type="submission" date="2017-04" db="EMBL/GenBank/DDBJ databases">
        <title>Function of individual gut microbiota members based on whole genome sequencing of pure cultures obtained from chicken caecum.</title>
        <authorList>
            <person name="Medvecky M."/>
            <person name="Cejkova D."/>
            <person name="Polansky O."/>
            <person name="Karasova D."/>
            <person name="Kubasova T."/>
            <person name="Cizek A."/>
            <person name="Rychlik I."/>
        </authorList>
    </citation>
    <scope>NUCLEOTIDE SEQUENCE [LARGE SCALE GENOMIC DNA]</scope>
    <source>
        <strain evidence="2">An75</strain>
    </source>
</reference>
<comment type="caution">
    <text evidence="1">The sequence shown here is derived from an EMBL/GenBank/DDBJ whole genome shotgun (WGS) entry which is preliminary data.</text>
</comment>
<evidence type="ECO:0000313" key="2">
    <source>
        <dbReference type="Proteomes" id="UP000195455"/>
    </source>
</evidence>
<protein>
    <submittedName>
        <fullName evidence="1">Uncharacterized protein</fullName>
    </submittedName>
</protein>
<name>A0A1Y3U161_9FIRM</name>
<dbReference type="Proteomes" id="UP000195455">
    <property type="component" value="Unassembled WGS sequence"/>
</dbReference>
<dbReference type="RefSeq" id="WP_087990001.1">
    <property type="nucleotide sequence ID" value="NZ_JBKYBB010000029.1"/>
</dbReference>
<sequence>MNNLAGIDVKKLSTQYNEYTRLPLLLKRFSFDEKVRMATYHSSNAILLNEKIHQKEPNPIILPWCLETFVMLAIESKEFQNGDFKGKNENKFISMYNTIWEATSFVTDLDSEKFPFIDLFMPVTALTQFHLQEVRNIKQYRYWKIFNDNSEAV</sequence>
<accession>A0A1Y3U161</accession>